<reference evidence="2 3" key="1">
    <citation type="submission" date="2015-08" db="EMBL/GenBank/DDBJ databases">
        <title>The genome of the Asian arowana (Scleropages formosus).</title>
        <authorList>
            <person name="Tan M.H."/>
            <person name="Gan H.M."/>
            <person name="Croft L.J."/>
            <person name="Austin C.M."/>
        </authorList>
    </citation>
    <scope>NUCLEOTIDE SEQUENCE [LARGE SCALE GENOMIC DNA]</scope>
    <source>
        <strain evidence="2">Aro1</strain>
    </source>
</reference>
<dbReference type="PANTHER" id="PTHR20884">
    <property type="entry name" value="GDP-D-GLUCOSE PHOSPHORYLASE 1"/>
    <property type="match status" value="1"/>
</dbReference>
<feature type="domain" description="GDPGP1-like N-terminal" evidence="1">
    <location>
        <begin position="1"/>
        <end position="147"/>
    </location>
</feature>
<evidence type="ECO:0000259" key="1">
    <source>
        <dbReference type="Pfam" id="PF26217"/>
    </source>
</evidence>
<organism evidence="2 3">
    <name type="scientific">Scleropages formosus</name>
    <name type="common">Asian bonytongue</name>
    <name type="synonym">Osteoglossum formosum</name>
    <dbReference type="NCBI Taxonomy" id="113540"/>
    <lineage>
        <taxon>Eukaryota</taxon>
        <taxon>Metazoa</taxon>
        <taxon>Chordata</taxon>
        <taxon>Craniata</taxon>
        <taxon>Vertebrata</taxon>
        <taxon>Euteleostomi</taxon>
        <taxon>Actinopterygii</taxon>
        <taxon>Neopterygii</taxon>
        <taxon>Teleostei</taxon>
        <taxon>Osteoglossocephala</taxon>
        <taxon>Osteoglossomorpha</taxon>
        <taxon>Osteoglossiformes</taxon>
        <taxon>Osteoglossidae</taxon>
        <taxon>Scleropages</taxon>
    </lineage>
</organism>
<sequence>MRQGLFRYELGDLQTRVLPGALRFVAQLNILRGTERRKPQEISSIRQHFDAKQFNFNRIHSDEIVFEMSKEDGGATGAEPPWSCERQRSHQDGAGRMLVVINVSPLEFGHCLLIPDPALCLPQILTPFAIQIGMESIFLSSHPGFRLRLRIERRQKRKQKDGEVRRTWAPIGEQLRGPTSQCKGSARSPVHHVPSPLNPHSSCQFDFPCSFDCADLSTTISAR</sequence>
<dbReference type="GO" id="GO:0005737">
    <property type="term" value="C:cytoplasm"/>
    <property type="evidence" value="ECO:0007669"/>
    <property type="project" value="UniProtKB-SubCell"/>
</dbReference>
<gene>
    <name evidence="2" type="ORF">Z043_110076</name>
</gene>
<dbReference type="GO" id="GO:0005085">
    <property type="term" value="F:guanyl-nucleotide exchange factor activity"/>
    <property type="evidence" value="ECO:0007669"/>
    <property type="project" value="UniProtKB-KW"/>
</dbReference>
<dbReference type="AlphaFoldDB" id="A0A0P7UAQ0"/>
<dbReference type="GO" id="GO:0080048">
    <property type="term" value="F:GDP-D-glucose phosphorylase activity"/>
    <property type="evidence" value="ECO:0007669"/>
    <property type="project" value="UniProtKB-EC"/>
</dbReference>
<evidence type="ECO:0000313" key="2">
    <source>
        <dbReference type="EMBL" id="KPP71046.1"/>
    </source>
</evidence>
<protein>
    <recommendedName>
        <fullName evidence="1">GDPGP1-like N-terminal domain-containing protein</fullName>
    </recommendedName>
</protein>
<dbReference type="GO" id="GO:0000166">
    <property type="term" value="F:nucleotide binding"/>
    <property type="evidence" value="ECO:0007669"/>
    <property type="project" value="UniProtKB-KW"/>
</dbReference>
<dbReference type="EMBL" id="JARO02003163">
    <property type="protein sequence ID" value="KPP71046.1"/>
    <property type="molecule type" value="Genomic_DNA"/>
</dbReference>
<dbReference type="STRING" id="113540.ENSSFOP00015071821"/>
<dbReference type="PANTHER" id="PTHR20884:SF8">
    <property type="entry name" value="GDP-D-GLUCOSE PHOSPHORYLASE 1"/>
    <property type="match status" value="1"/>
</dbReference>
<evidence type="ECO:0000313" key="3">
    <source>
        <dbReference type="Proteomes" id="UP000034805"/>
    </source>
</evidence>
<dbReference type="Pfam" id="PF26217">
    <property type="entry name" value="GDPGP1_N"/>
    <property type="match status" value="1"/>
</dbReference>
<dbReference type="Proteomes" id="UP000034805">
    <property type="component" value="Unassembled WGS sequence"/>
</dbReference>
<accession>A0A0P7UAQ0</accession>
<dbReference type="GO" id="GO:0006006">
    <property type="term" value="P:glucose metabolic process"/>
    <property type="evidence" value="ECO:0007669"/>
    <property type="project" value="TreeGrafter"/>
</dbReference>
<dbReference type="GO" id="GO:0016787">
    <property type="term" value="F:hydrolase activity"/>
    <property type="evidence" value="ECO:0007669"/>
    <property type="project" value="UniProtKB-KW"/>
</dbReference>
<name>A0A0P7UAQ0_SCLFO</name>
<comment type="caution">
    <text evidence="2">The sequence shown here is derived from an EMBL/GenBank/DDBJ whole genome shotgun (WGS) entry which is preliminary data.</text>
</comment>
<proteinExistence type="predicted"/>
<dbReference type="InterPro" id="IPR026506">
    <property type="entry name" value="GDPGP"/>
</dbReference>
<dbReference type="InterPro" id="IPR058866">
    <property type="entry name" value="GDPGP1_N"/>
</dbReference>